<accession>A0A6A4TC36</accession>
<evidence type="ECO:0000256" key="1">
    <source>
        <dbReference type="SAM" id="MobiDB-lite"/>
    </source>
</evidence>
<organism evidence="2 3">
    <name type="scientific">Scophthalmus maximus</name>
    <name type="common">Turbot</name>
    <name type="synonym">Psetta maxima</name>
    <dbReference type="NCBI Taxonomy" id="52904"/>
    <lineage>
        <taxon>Eukaryota</taxon>
        <taxon>Metazoa</taxon>
        <taxon>Chordata</taxon>
        <taxon>Craniata</taxon>
        <taxon>Vertebrata</taxon>
        <taxon>Euteleostomi</taxon>
        <taxon>Actinopterygii</taxon>
        <taxon>Neopterygii</taxon>
        <taxon>Teleostei</taxon>
        <taxon>Neoteleostei</taxon>
        <taxon>Acanthomorphata</taxon>
        <taxon>Carangaria</taxon>
        <taxon>Pleuronectiformes</taxon>
        <taxon>Pleuronectoidei</taxon>
        <taxon>Scophthalmidae</taxon>
        <taxon>Scophthalmus</taxon>
    </lineage>
</organism>
<feature type="region of interest" description="Disordered" evidence="1">
    <location>
        <begin position="1"/>
        <end position="82"/>
    </location>
</feature>
<comment type="caution">
    <text evidence="2">The sequence shown here is derived from an EMBL/GenBank/DDBJ whole genome shotgun (WGS) entry which is preliminary data.</text>
</comment>
<sequence>MRLVTMDTTHNKNARAPLTKTASRGWIGPRKPPATNRGHTSCELRRIKQKKKKEGRFSSEGIFEPCPSVLDSPKSSTGTDPPSLLCKRSHCRRCRFERDLLNTDEW</sequence>
<dbReference type="EMBL" id="VEVO01000002">
    <property type="protein sequence ID" value="KAF0045176.1"/>
    <property type="molecule type" value="Genomic_DNA"/>
</dbReference>
<protein>
    <submittedName>
        <fullName evidence="2">Uncharacterized protein</fullName>
    </submittedName>
</protein>
<proteinExistence type="predicted"/>
<evidence type="ECO:0000313" key="3">
    <source>
        <dbReference type="Proteomes" id="UP000438429"/>
    </source>
</evidence>
<dbReference type="Proteomes" id="UP000438429">
    <property type="component" value="Unassembled WGS sequence"/>
</dbReference>
<reference evidence="2 3" key="1">
    <citation type="submission" date="2019-06" db="EMBL/GenBank/DDBJ databases">
        <title>Draft genomes of female and male turbot (Scophthalmus maximus).</title>
        <authorList>
            <person name="Xu H."/>
            <person name="Xu X.-W."/>
            <person name="Shao C."/>
            <person name="Chen S."/>
        </authorList>
    </citation>
    <scope>NUCLEOTIDE SEQUENCE [LARGE SCALE GENOMIC DNA]</scope>
    <source>
        <strain evidence="2">Ysfricsl-2016a</strain>
        <tissue evidence="2">Blood</tissue>
    </source>
</reference>
<gene>
    <name evidence="2" type="ORF">F2P81_001705</name>
</gene>
<evidence type="ECO:0000313" key="2">
    <source>
        <dbReference type="EMBL" id="KAF0045176.1"/>
    </source>
</evidence>
<name>A0A6A4TC36_SCOMX</name>
<dbReference type="AlphaFoldDB" id="A0A6A4TC36"/>